<accession>A0ABQ8GW28</accession>
<keyword evidence="2" id="KW-0479">Metal-binding</keyword>
<sequence>MGSQDLEQSLARGLTFLFEESVAEHSSQCSNHHHHHHHHHHSHDIHGYLQQADTWHQLQTLRALLCQRPAVPPLPPNILEDIERVQNHLQSRRLLVPTASIPAPYRIPSDGRSSVKISLWRGDITALQDVTAIVNAANSAMLGCFKPAHRCIDNVIHAAAGPRLRAECNRLMVRQGHPEPIGSAKVTPGYCAPTQYILHTVGPQLNPDQQPSEHDKRLLASCYKSCLDELEHLPPLPDGRLIVAFPCISTGVFCFPGRLAAQIAVDTVISWCKSHPDTPVTHVIFDVFLEKDAEYYQEVLEEALGAGAVAKYDQISKTFHPSSPTLQTAREWIYQAEYLLITAGAGLSAAAGFDFTSQSLFRKHFPAFQKLGLRRLYDTFGWDEWPSKAHKWGFYFTQLQLARTWPASSLYTSLLELATSHFDGRFFVRTSNADGFFPNNNGFPEERFSSPQGAFRYLQCMKNCRPDAYFRSKPYLDAALPFIDHETGMLTDDSKIPVCEFCGGEVYLCVRAGNWFNERPFEEGEERYQNFLDQVELEGKTLTILELGVGMSTPGVIRWPNEELVRRGEGRIKLVRGGEQAAGLIDFDLEAGGNAIGIEGHISDIVQGLRN</sequence>
<dbReference type="PROSITE" id="PS51154">
    <property type="entry name" value="MACRO"/>
    <property type="match status" value="1"/>
</dbReference>
<proteinExistence type="predicted"/>
<organism evidence="7 8">
    <name type="scientific">Macrophomina phaseolina</name>
    <dbReference type="NCBI Taxonomy" id="35725"/>
    <lineage>
        <taxon>Eukaryota</taxon>
        <taxon>Fungi</taxon>
        <taxon>Dikarya</taxon>
        <taxon>Ascomycota</taxon>
        <taxon>Pezizomycotina</taxon>
        <taxon>Dothideomycetes</taxon>
        <taxon>Dothideomycetes incertae sedis</taxon>
        <taxon>Botryosphaeriales</taxon>
        <taxon>Botryosphaeriaceae</taxon>
        <taxon>Macrophomina</taxon>
    </lineage>
</organism>
<dbReference type="EMBL" id="JAGTJR010000002">
    <property type="protein sequence ID" value="KAH7063628.1"/>
    <property type="molecule type" value="Genomic_DNA"/>
</dbReference>
<dbReference type="Proteomes" id="UP000774617">
    <property type="component" value="Unassembled WGS sequence"/>
</dbReference>
<dbReference type="InterPro" id="IPR029035">
    <property type="entry name" value="DHS-like_NAD/FAD-binding_dom"/>
</dbReference>
<dbReference type="Pfam" id="PF01661">
    <property type="entry name" value="Macro"/>
    <property type="match status" value="1"/>
</dbReference>
<keyword evidence="5" id="KW-0326">Glycosidase</keyword>
<dbReference type="InterPro" id="IPR043472">
    <property type="entry name" value="Macro_dom-like"/>
</dbReference>
<gene>
    <name evidence="7" type="ORF">B0J12DRAFT_735511</name>
</gene>
<feature type="domain" description="Macro" evidence="6">
    <location>
        <begin position="104"/>
        <end position="304"/>
    </location>
</feature>
<dbReference type="PANTHER" id="PTHR11106:SF121">
    <property type="entry name" value="ADP-RIBOSE 1''-PHOSPHATE PHOSPHATASE"/>
    <property type="match status" value="1"/>
</dbReference>
<reference evidence="7 8" key="1">
    <citation type="journal article" date="2021" name="Nat. Commun.">
        <title>Genetic determinants of endophytism in the Arabidopsis root mycobiome.</title>
        <authorList>
            <person name="Mesny F."/>
            <person name="Miyauchi S."/>
            <person name="Thiergart T."/>
            <person name="Pickel B."/>
            <person name="Atanasova L."/>
            <person name="Karlsson M."/>
            <person name="Huettel B."/>
            <person name="Barry K.W."/>
            <person name="Haridas S."/>
            <person name="Chen C."/>
            <person name="Bauer D."/>
            <person name="Andreopoulos W."/>
            <person name="Pangilinan J."/>
            <person name="LaButti K."/>
            <person name="Riley R."/>
            <person name="Lipzen A."/>
            <person name="Clum A."/>
            <person name="Drula E."/>
            <person name="Henrissat B."/>
            <person name="Kohler A."/>
            <person name="Grigoriev I.V."/>
            <person name="Martin F.M."/>
            <person name="Hacquard S."/>
        </authorList>
    </citation>
    <scope>NUCLEOTIDE SEQUENCE [LARGE SCALE GENOMIC DNA]</scope>
    <source>
        <strain evidence="7 8">MPI-SDFR-AT-0080</strain>
    </source>
</reference>
<keyword evidence="8" id="KW-1185">Reference proteome</keyword>
<dbReference type="InterPro" id="IPR002589">
    <property type="entry name" value="Macro_dom"/>
</dbReference>
<keyword evidence="4" id="KW-0862">Zinc</keyword>
<dbReference type="SMART" id="SM00506">
    <property type="entry name" value="A1pp"/>
    <property type="match status" value="1"/>
</dbReference>
<protein>
    <recommendedName>
        <fullName evidence="6">Macro domain-containing protein</fullName>
    </recommendedName>
</protein>
<dbReference type="SUPFAM" id="SSF52949">
    <property type="entry name" value="Macro domain-like"/>
    <property type="match status" value="1"/>
</dbReference>
<evidence type="ECO:0000259" key="6">
    <source>
        <dbReference type="PROSITE" id="PS51154"/>
    </source>
</evidence>
<evidence type="ECO:0000313" key="7">
    <source>
        <dbReference type="EMBL" id="KAH7063628.1"/>
    </source>
</evidence>
<dbReference type="CDD" id="cd02908">
    <property type="entry name" value="Macro_OAADPr_deacetylase"/>
    <property type="match status" value="1"/>
</dbReference>
<comment type="cofactor">
    <cofactor evidence="1">
        <name>Zn(2+)</name>
        <dbReference type="ChEBI" id="CHEBI:29105"/>
    </cofactor>
</comment>
<evidence type="ECO:0000256" key="1">
    <source>
        <dbReference type="ARBA" id="ARBA00001947"/>
    </source>
</evidence>
<comment type="caution">
    <text evidence="7">The sequence shown here is derived from an EMBL/GenBank/DDBJ whole genome shotgun (WGS) entry which is preliminary data.</text>
</comment>
<dbReference type="Gene3D" id="3.40.220.10">
    <property type="entry name" value="Leucine Aminopeptidase, subunit E, domain 1"/>
    <property type="match status" value="1"/>
</dbReference>
<keyword evidence="3" id="KW-0378">Hydrolase</keyword>
<dbReference type="SUPFAM" id="SSF52467">
    <property type="entry name" value="DHS-like NAD/FAD-binding domain"/>
    <property type="match status" value="1"/>
</dbReference>
<evidence type="ECO:0000256" key="2">
    <source>
        <dbReference type="ARBA" id="ARBA00022723"/>
    </source>
</evidence>
<name>A0ABQ8GW28_9PEZI</name>
<dbReference type="PANTHER" id="PTHR11106">
    <property type="entry name" value="GANGLIOSIDE INDUCED DIFFERENTIATION ASSOCIATED PROTEIN 2-RELATED"/>
    <property type="match status" value="1"/>
</dbReference>
<evidence type="ECO:0000256" key="5">
    <source>
        <dbReference type="ARBA" id="ARBA00023295"/>
    </source>
</evidence>
<evidence type="ECO:0000256" key="4">
    <source>
        <dbReference type="ARBA" id="ARBA00022833"/>
    </source>
</evidence>
<evidence type="ECO:0000256" key="3">
    <source>
        <dbReference type="ARBA" id="ARBA00022801"/>
    </source>
</evidence>
<evidence type="ECO:0000313" key="8">
    <source>
        <dbReference type="Proteomes" id="UP000774617"/>
    </source>
</evidence>